<gene>
    <name evidence="2" type="ORF">DS834_03005</name>
    <name evidence="3" type="ORF">SAMN04487792_0267</name>
</gene>
<dbReference type="SUPFAM" id="SSF143100">
    <property type="entry name" value="TTHA1013/TTHA0281-like"/>
    <property type="match status" value="1"/>
</dbReference>
<reference evidence="4" key="2">
    <citation type="submission" date="2016-10" db="EMBL/GenBank/DDBJ databases">
        <authorList>
            <person name="Varghese N."/>
            <person name="Submissions S."/>
        </authorList>
    </citation>
    <scope>NUCLEOTIDE SEQUENCE [LARGE SCALE GENOMIC DNA]</scope>
    <source>
        <strain evidence="4">R-53102</strain>
    </source>
</reference>
<dbReference type="Pfam" id="PF15919">
    <property type="entry name" value="HicB_lk_antitox"/>
    <property type="match status" value="1"/>
</dbReference>
<dbReference type="STRING" id="1505723.SAMN04487792_0267"/>
<proteinExistence type="predicted"/>
<evidence type="ECO:0000313" key="3">
    <source>
        <dbReference type="EMBL" id="SFD31144.1"/>
    </source>
</evidence>
<dbReference type="EMBL" id="FOMN01000001">
    <property type="protein sequence ID" value="SFD31144.1"/>
    <property type="molecule type" value="Genomic_DNA"/>
</dbReference>
<feature type="domain" description="HicB-like antitoxin of toxin-antitoxin system" evidence="1">
    <location>
        <begin position="9"/>
        <end position="109"/>
    </location>
</feature>
<protein>
    <submittedName>
        <fullName evidence="2">HicB family protein</fullName>
    </submittedName>
    <submittedName>
        <fullName evidence="3">HicB_like antitoxin of toxin-antitoxin system</fullName>
    </submittedName>
</protein>
<reference evidence="3" key="1">
    <citation type="submission" date="2016-10" db="EMBL/GenBank/DDBJ databases">
        <authorList>
            <person name="de Groot N.N."/>
        </authorList>
    </citation>
    <scope>NUCLEOTIDE SEQUENCE [LARGE SCALE GENOMIC DNA]</scope>
    <source>
        <strain evidence="3">R-53102</strain>
    </source>
</reference>
<evidence type="ECO:0000313" key="2">
    <source>
        <dbReference type="EMBL" id="RHW52869.1"/>
    </source>
</evidence>
<keyword evidence="5" id="KW-1185">Reference proteome</keyword>
<organism evidence="3 4">
    <name type="scientific">Lactobacillus bombicola</name>
    <dbReference type="NCBI Taxonomy" id="1505723"/>
    <lineage>
        <taxon>Bacteria</taxon>
        <taxon>Bacillati</taxon>
        <taxon>Bacillota</taxon>
        <taxon>Bacilli</taxon>
        <taxon>Lactobacillales</taxon>
        <taxon>Lactobacillaceae</taxon>
        <taxon>Lactobacillus</taxon>
    </lineage>
</organism>
<dbReference type="InterPro" id="IPR031807">
    <property type="entry name" value="HicB-like"/>
</dbReference>
<dbReference type="InterPro" id="IPR035069">
    <property type="entry name" value="TTHA1013/TTHA0281-like"/>
</dbReference>
<dbReference type="AlphaFoldDB" id="A0A1I1R9S1"/>
<evidence type="ECO:0000259" key="1">
    <source>
        <dbReference type="Pfam" id="PF15919"/>
    </source>
</evidence>
<dbReference type="Gene3D" id="3.30.160.250">
    <property type="match status" value="1"/>
</dbReference>
<dbReference type="RefSeq" id="WP_090092122.1">
    <property type="nucleotide sequence ID" value="NZ_CBCRVU010000001.1"/>
</dbReference>
<reference evidence="2 5" key="3">
    <citation type="submission" date="2018-07" db="EMBL/GenBank/DDBJ databases">
        <title>Genome sequences of six Lactobacillus spp. isolated from bumble bee guts.</title>
        <authorList>
            <person name="Motta E.V.S."/>
            <person name="Moran N.A."/>
        </authorList>
    </citation>
    <scope>NUCLEOTIDE SEQUENCE [LARGE SCALE GENOMIC DNA]</scope>
    <source>
        <strain evidence="2 5">BI-4G</strain>
    </source>
</reference>
<dbReference type="Proteomes" id="UP000283380">
    <property type="component" value="Unassembled WGS sequence"/>
</dbReference>
<sequence>MQEKDLLTYPVVIWAAEKGYNVFVPDLGEKGLATQGTSLDNAIYMAGDLIGCMLADTTNYPKATPLNEVDIPAEAKKAITTLVPVNIKDYRKRASKTVRKTVSLPEYLVDLGKKEKINFSKILTEALESRLL</sequence>
<dbReference type="Proteomes" id="UP000199599">
    <property type="component" value="Unassembled WGS sequence"/>
</dbReference>
<accession>A0A1I1R9S1</accession>
<evidence type="ECO:0000313" key="5">
    <source>
        <dbReference type="Proteomes" id="UP000283380"/>
    </source>
</evidence>
<evidence type="ECO:0000313" key="4">
    <source>
        <dbReference type="Proteomes" id="UP000199599"/>
    </source>
</evidence>
<dbReference type="EMBL" id="QOCU01000002">
    <property type="protein sequence ID" value="RHW52869.1"/>
    <property type="molecule type" value="Genomic_DNA"/>
</dbReference>
<name>A0A1I1R9S1_9LACO</name>